<reference evidence="2" key="1">
    <citation type="submission" date="2017-02" db="EMBL/GenBank/DDBJ databases">
        <authorList>
            <person name="Varghese N."/>
            <person name="Submissions S."/>
        </authorList>
    </citation>
    <scope>NUCLEOTIDE SEQUENCE [LARGE SCALE GENOMIC DNA]</scope>
    <source>
        <strain evidence="2">DSM 15739</strain>
    </source>
</reference>
<evidence type="ECO:0000313" key="2">
    <source>
        <dbReference type="Proteomes" id="UP000189941"/>
    </source>
</evidence>
<dbReference type="EMBL" id="FUWO01000021">
    <property type="protein sequence ID" value="SJZ80862.1"/>
    <property type="molecule type" value="Genomic_DNA"/>
</dbReference>
<organism evidence="1 2">
    <name type="scientific">Globicatella sulfidifaciens DSM 15739</name>
    <dbReference type="NCBI Taxonomy" id="1121925"/>
    <lineage>
        <taxon>Bacteria</taxon>
        <taxon>Bacillati</taxon>
        <taxon>Bacillota</taxon>
        <taxon>Bacilli</taxon>
        <taxon>Lactobacillales</taxon>
        <taxon>Aerococcaceae</taxon>
        <taxon>Globicatella</taxon>
    </lineage>
</organism>
<dbReference type="Proteomes" id="UP000189941">
    <property type="component" value="Unassembled WGS sequence"/>
</dbReference>
<name>A0A1T4NNV3_9LACT</name>
<dbReference type="OrthoDB" id="2166202at2"/>
<proteinExistence type="predicted"/>
<accession>A0A1T4NNV3</accession>
<sequence length="153" mass="18348">MTQTVYTNYWVNRRDKLKKEHGSYPTEEQAIKGIETWWEIHKEKYKDVKHVRTNTGALEIYYGDDNYYYRIEQRQISGSLPSLKYKLKTDGEINSLRKQNNLRDDLYLFDELAEPYRDRLIVTMADAQKVRDFVYTEKGAPIIKLSEIKQMPR</sequence>
<protein>
    <submittedName>
        <fullName evidence="1">Uncharacterized protein</fullName>
    </submittedName>
</protein>
<dbReference type="AlphaFoldDB" id="A0A1T4NNV3"/>
<keyword evidence="2" id="KW-1185">Reference proteome</keyword>
<gene>
    <name evidence="1" type="ORF">SAMN02746011_01809</name>
</gene>
<evidence type="ECO:0000313" key="1">
    <source>
        <dbReference type="EMBL" id="SJZ80862.1"/>
    </source>
</evidence>
<dbReference type="STRING" id="1121925.SAMN02746011_01809"/>
<dbReference type="RefSeq" id="WP_078756494.1">
    <property type="nucleotide sequence ID" value="NZ_FUWO01000021.1"/>
</dbReference>